<dbReference type="GO" id="GO:0005886">
    <property type="term" value="C:plasma membrane"/>
    <property type="evidence" value="ECO:0007669"/>
    <property type="project" value="UniProtKB-SubCell"/>
</dbReference>
<evidence type="ECO:0000313" key="6">
    <source>
        <dbReference type="EMBL" id="MSR92631.1"/>
    </source>
</evidence>
<sequence length="55" mass="6610">MKKFKIILLISYLVIMFIYDWRLALLSCMFTPAAYFIAEKMKVVVYRYNSSYKKG</sequence>
<evidence type="ECO:0000256" key="5">
    <source>
        <dbReference type="SAM" id="Phobius"/>
    </source>
</evidence>
<comment type="caution">
    <text evidence="6">The sequence shown here is derived from an EMBL/GenBank/DDBJ whole genome shotgun (WGS) entry which is preliminary data.</text>
</comment>
<feature type="transmembrane region" description="Helical" evidence="5">
    <location>
        <begin position="6"/>
        <end position="38"/>
    </location>
</feature>
<keyword evidence="6" id="KW-0547">Nucleotide-binding</keyword>
<dbReference type="RefSeq" id="WP_154532702.1">
    <property type="nucleotide sequence ID" value="NZ_VULX01000041.1"/>
</dbReference>
<organism evidence="6 7">
    <name type="scientific">Inconstantimicrobium porci</name>
    <dbReference type="NCBI Taxonomy" id="2652291"/>
    <lineage>
        <taxon>Bacteria</taxon>
        <taxon>Bacillati</taxon>
        <taxon>Bacillota</taxon>
        <taxon>Clostridia</taxon>
        <taxon>Eubacteriales</taxon>
        <taxon>Clostridiaceae</taxon>
        <taxon>Inconstantimicrobium</taxon>
    </lineage>
</organism>
<evidence type="ECO:0000256" key="3">
    <source>
        <dbReference type="ARBA" id="ARBA00022989"/>
    </source>
</evidence>
<evidence type="ECO:0000256" key="2">
    <source>
        <dbReference type="ARBA" id="ARBA00022692"/>
    </source>
</evidence>
<protein>
    <submittedName>
        <fullName evidence="6">ABC transporter ATP-binding protein</fullName>
    </submittedName>
</protein>
<dbReference type="AlphaFoldDB" id="A0A7X2N0R0"/>
<dbReference type="GO" id="GO:0005524">
    <property type="term" value="F:ATP binding"/>
    <property type="evidence" value="ECO:0007669"/>
    <property type="project" value="UniProtKB-KW"/>
</dbReference>
<keyword evidence="3 5" id="KW-1133">Transmembrane helix</keyword>
<keyword evidence="6" id="KW-0067">ATP-binding</keyword>
<dbReference type="EMBL" id="VULX01000041">
    <property type="protein sequence ID" value="MSR92631.1"/>
    <property type="molecule type" value="Genomic_DNA"/>
</dbReference>
<proteinExistence type="predicted"/>
<gene>
    <name evidence="6" type="ORF">FYJ33_14980</name>
</gene>
<reference evidence="6 7" key="1">
    <citation type="submission" date="2019-08" db="EMBL/GenBank/DDBJ databases">
        <title>In-depth cultivation of the pig gut microbiome towards novel bacterial diversity and tailored functional studies.</title>
        <authorList>
            <person name="Wylensek D."/>
            <person name="Hitch T.C.A."/>
            <person name="Clavel T."/>
        </authorList>
    </citation>
    <scope>NUCLEOTIDE SEQUENCE [LARGE SCALE GENOMIC DNA]</scope>
    <source>
        <strain evidence="6 7">WCA-383-APC-5B</strain>
    </source>
</reference>
<dbReference type="SUPFAM" id="SSF90123">
    <property type="entry name" value="ABC transporter transmembrane region"/>
    <property type="match status" value="1"/>
</dbReference>
<evidence type="ECO:0000313" key="7">
    <source>
        <dbReference type="Proteomes" id="UP000460287"/>
    </source>
</evidence>
<dbReference type="Proteomes" id="UP000460287">
    <property type="component" value="Unassembled WGS sequence"/>
</dbReference>
<evidence type="ECO:0000256" key="1">
    <source>
        <dbReference type="ARBA" id="ARBA00004651"/>
    </source>
</evidence>
<name>A0A7X2N0R0_9CLOT</name>
<comment type="subcellular location">
    <subcellularLocation>
        <location evidence="1">Cell membrane</location>
        <topology evidence="1">Multi-pass membrane protein</topology>
    </subcellularLocation>
</comment>
<keyword evidence="4 5" id="KW-0472">Membrane</keyword>
<keyword evidence="2 5" id="KW-0812">Transmembrane</keyword>
<dbReference type="InterPro" id="IPR036640">
    <property type="entry name" value="ABC1_TM_sf"/>
</dbReference>
<evidence type="ECO:0000256" key="4">
    <source>
        <dbReference type="ARBA" id="ARBA00023136"/>
    </source>
</evidence>
<accession>A0A7X2N0R0</accession>
<keyword evidence="7" id="KW-1185">Reference proteome</keyword>